<accession>A0A5J4WNA8</accession>
<sequence length="10" mass="1044">MDVMHGGVKA</sequence>
<evidence type="ECO:0000313" key="1">
    <source>
        <dbReference type="EMBL" id="KAA6396102.1"/>
    </source>
</evidence>
<feature type="non-terminal residue" evidence="1">
    <location>
        <position position="10"/>
    </location>
</feature>
<name>A0A5J4WNA8_9EUKA</name>
<reference evidence="1 2" key="1">
    <citation type="submission" date="2019-03" db="EMBL/GenBank/DDBJ databases">
        <title>Single cell metagenomics reveals metabolic interactions within the superorganism composed of flagellate Streblomastix strix and complex community of Bacteroidetes bacteria on its surface.</title>
        <authorList>
            <person name="Treitli S.C."/>
            <person name="Kolisko M."/>
            <person name="Husnik F."/>
            <person name="Keeling P."/>
            <person name="Hampl V."/>
        </authorList>
    </citation>
    <scope>NUCLEOTIDE SEQUENCE [LARGE SCALE GENOMIC DNA]</scope>
    <source>
        <strain evidence="1">ST1C</strain>
    </source>
</reference>
<comment type="caution">
    <text evidence="1">The sequence shown here is derived from an EMBL/GenBank/DDBJ whole genome shotgun (WGS) entry which is preliminary data.</text>
</comment>
<dbReference type="Proteomes" id="UP000324800">
    <property type="component" value="Unassembled WGS sequence"/>
</dbReference>
<organism evidence="1 2">
    <name type="scientific">Streblomastix strix</name>
    <dbReference type="NCBI Taxonomy" id="222440"/>
    <lineage>
        <taxon>Eukaryota</taxon>
        <taxon>Metamonada</taxon>
        <taxon>Preaxostyla</taxon>
        <taxon>Oxymonadida</taxon>
        <taxon>Streblomastigidae</taxon>
        <taxon>Streblomastix</taxon>
    </lineage>
</organism>
<dbReference type="EMBL" id="SNRW01001515">
    <property type="protein sequence ID" value="KAA6396102.1"/>
    <property type="molecule type" value="Genomic_DNA"/>
</dbReference>
<gene>
    <name evidence="1" type="ORF">EZS28_008366</name>
</gene>
<proteinExistence type="predicted"/>
<evidence type="ECO:0000313" key="2">
    <source>
        <dbReference type="Proteomes" id="UP000324800"/>
    </source>
</evidence>
<protein>
    <submittedName>
        <fullName evidence="1">Uncharacterized protein</fullName>
    </submittedName>
</protein>